<keyword evidence="14" id="KW-1185">Reference proteome</keyword>
<dbReference type="SUPFAM" id="SSF52540">
    <property type="entry name" value="P-loop containing nucleoside triphosphate hydrolases"/>
    <property type="match status" value="1"/>
</dbReference>
<reference evidence="13 14" key="1">
    <citation type="submission" date="2018-08" db="EMBL/GenBank/DDBJ databases">
        <title>Genomic Encyclopedia of Archaeal and Bacterial Type Strains, Phase II (KMG-II): from individual species to whole genera.</title>
        <authorList>
            <person name="Goeker M."/>
        </authorList>
    </citation>
    <scope>NUCLEOTIDE SEQUENCE [LARGE SCALE GENOMIC DNA]</scope>
    <source>
        <strain evidence="13 14">DSM 5002</strain>
    </source>
</reference>
<dbReference type="PANTHER" id="PTHR47962">
    <property type="entry name" value="ATP-DEPENDENT HELICASE LHR-RELATED-RELATED"/>
    <property type="match status" value="1"/>
</dbReference>
<name>A0A397Q4Q2_9HYPH</name>
<keyword evidence="7" id="KW-0234">DNA repair</keyword>
<feature type="domain" description="Helicase ATP-binding" evidence="11">
    <location>
        <begin position="30"/>
        <end position="201"/>
    </location>
</feature>
<dbReference type="GO" id="GO:0006281">
    <property type="term" value="P:DNA repair"/>
    <property type="evidence" value="ECO:0007669"/>
    <property type="project" value="UniProtKB-KW"/>
</dbReference>
<evidence type="ECO:0000256" key="5">
    <source>
        <dbReference type="ARBA" id="ARBA00022840"/>
    </source>
</evidence>
<dbReference type="InterPro" id="IPR026362">
    <property type="entry name" value="DEXH_lig_assoc"/>
</dbReference>
<keyword evidence="8" id="KW-0413">Isomerase</keyword>
<dbReference type="InterPro" id="IPR011545">
    <property type="entry name" value="DEAD/DEAH_box_helicase_dom"/>
</dbReference>
<dbReference type="PROSITE" id="PS51192">
    <property type="entry name" value="HELICASE_ATP_BIND_1"/>
    <property type="match status" value="1"/>
</dbReference>
<keyword evidence="4 13" id="KW-0347">Helicase</keyword>
<dbReference type="GO" id="GO:0016887">
    <property type="term" value="F:ATP hydrolysis activity"/>
    <property type="evidence" value="ECO:0007669"/>
    <property type="project" value="TreeGrafter"/>
</dbReference>
<dbReference type="PIRSF" id="PIRSF037307">
    <property type="entry name" value="Lhr-like_helic_prd"/>
    <property type="match status" value="1"/>
</dbReference>
<keyword evidence="3" id="KW-0378">Hydrolase</keyword>
<evidence type="ECO:0000256" key="6">
    <source>
        <dbReference type="ARBA" id="ARBA00023125"/>
    </source>
</evidence>
<protein>
    <submittedName>
        <fullName evidence="13">ATP-dependent Lhr-like helicase</fullName>
    </submittedName>
</protein>
<dbReference type="RefSeq" id="WP_119061113.1">
    <property type="nucleotide sequence ID" value="NZ_QXDF01000001.1"/>
</dbReference>
<dbReference type="Pfam" id="PF00270">
    <property type="entry name" value="DEAD"/>
    <property type="match status" value="1"/>
</dbReference>
<proteinExistence type="inferred from homology"/>
<dbReference type="SMART" id="SM00490">
    <property type="entry name" value="HELICc"/>
    <property type="match status" value="1"/>
</dbReference>
<keyword evidence="2" id="KW-0227">DNA damage</keyword>
<dbReference type="PANTHER" id="PTHR47962:SF3">
    <property type="entry name" value="LARGE ATP-DEPENDENT HELICASE-RELATED PROTEIN"/>
    <property type="match status" value="1"/>
</dbReference>
<dbReference type="InterPro" id="IPR052511">
    <property type="entry name" value="ATP-dep_Helicase"/>
</dbReference>
<evidence type="ECO:0000259" key="11">
    <source>
        <dbReference type="PROSITE" id="PS51192"/>
    </source>
</evidence>
<keyword evidence="1" id="KW-0547">Nucleotide-binding</keyword>
<evidence type="ECO:0000256" key="2">
    <source>
        <dbReference type="ARBA" id="ARBA00022763"/>
    </source>
</evidence>
<dbReference type="GO" id="GO:0004386">
    <property type="term" value="F:helicase activity"/>
    <property type="evidence" value="ECO:0007669"/>
    <property type="project" value="UniProtKB-KW"/>
</dbReference>
<evidence type="ECO:0000259" key="12">
    <source>
        <dbReference type="PROSITE" id="PS51194"/>
    </source>
</evidence>
<evidence type="ECO:0000256" key="1">
    <source>
        <dbReference type="ARBA" id="ARBA00022741"/>
    </source>
</evidence>
<evidence type="ECO:0000313" key="14">
    <source>
        <dbReference type="Proteomes" id="UP000266273"/>
    </source>
</evidence>
<dbReference type="GO" id="GO:0005524">
    <property type="term" value="F:ATP binding"/>
    <property type="evidence" value="ECO:0007669"/>
    <property type="project" value="UniProtKB-KW"/>
</dbReference>
<evidence type="ECO:0000256" key="3">
    <source>
        <dbReference type="ARBA" id="ARBA00022801"/>
    </source>
</evidence>
<dbReference type="OrthoDB" id="9815222at2"/>
<dbReference type="SMART" id="SM00487">
    <property type="entry name" value="DEXDc"/>
    <property type="match status" value="1"/>
</dbReference>
<evidence type="ECO:0000313" key="13">
    <source>
        <dbReference type="EMBL" id="RIA56306.1"/>
    </source>
</evidence>
<gene>
    <name evidence="13" type="ORF">BXY53_1409</name>
</gene>
<sequence length="816" mass="90842">MTGTPDIPDYVADWFTARGWRLHDHQRALVRAFRERRSTLLIAPTGGGKTLAGLLPSLIDIHENGTGHLHTLYISPLKALTNDIARNLTAPIEGMGLNVRTESRTGDTPGAKRQRQRRTPPDILMTTPESLMLMLSYTDAPRIFGGLRAVVVDETHSFAATKRGDFTALALARLRQLAPDHVRFGLSATVANPNGLAEWLGSSGAPATVHIAEAAPRPQIEMLRTETPLPYGGFMARYAIPEIYEAVRAAGTSILFVNTRAQAELMLQWLWQANEDALPITVYHGSLDKEQRRKTEEMMASGKLRAVVATSALELGIDWGDVDLVVQVGAPKGVSRLLQRIGRANHRLDEPSRALLVPTNRFETLECLAAIEAIENGVLDGVQDWTATRDTVIQYIVNCACAAPVCPDALYAEVTSAAPYAEMPRAEFDALFRFAVDGGTVLGNYPRYRRLQMGTDGLYRLTHQRVARRHRQNIGTIVEASRLRVKKMFGPRGGRVLGEVEEYFAQGLTPGDTFLFAGEVLSFERVRDMTLEARAAKGGEPKVPAYVGGQMPLSTYLAERVRELFARPDAWAALPESVRDWLALQKQVSRLPDEDSMLIEHFGRGRLRYTVFYTFEGRKANQTLGMLITRRMERMGLKPVSFVISDYGLTVTNLSTVTDAHIDSLLAPDILGDELEEWIAESPMLKRAFRQVATVAGLTEQNYAGERKTMKQVTFSTDLIYDTLRRHEPDHVLLSVTRREAERELLDLKRLSRMLGRFHPNWRFVALRRASPLAIPMLMQVRAEQVRGSGIEALLAQSALQDEAERMMEDARAAAG</sequence>
<dbReference type="Pfam" id="PF00271">
    <property type="entry name" value="Helicase_C"/>
    <property type="match status" value="1"/>
</dbReference>
<dbReference type="PROSITE" id="PS51194">
    <property type="entry name" value="HELICASE_CTER"/>
    <property type="match status" value="1"/>
</dbReference>
<feature type="domain" description="Helicase C-terminal" evidence="12">
    <location>
        <begin position="239"/>
        <end position="390"/>
    </location>
</feature>
<evidence type="ECO:0000256" key="10">
    <source>
        <dbReference type="SAM" id="MobiDB-lite"/>
    </source>
</evidence>
<comment type="caution">
    <text evidence="13">The sequence shown here is derived from an EMBL/GenBank/DDBJ whole genome shotgun (WGS) entry which is preliminary data.</text>
</comment>
<dbReference type="EMBL" id="QXDF01000001">
    <property type="protein sequence ID" value="RIA56306.1"/>
    <property type="molecule type" value="Genomic_DNA"/>
</dbReference>
<dbReference type="InterPro" id="IPR017170">
    <property type="entry name" value="Lhr-like"/>
</dbReference>
<evidence type="ECO:0000256" key="4">
    <source>
        <dbReference type="ARBA" id="ARBA00022806"/>
    </source>
</evidence>
<dbReference type="Pfam" id="PF19306">
    <property type="entry name" value="WHD_Lhr"/>
    <property type="match status" value="1"/>
</dbReference>
<dbReference type="InterPro" id="IPR045628">
    <property type="entry name" value="Lhr_WH_dom"/>
</dbReference>
<dbReference type="InterPro" id="IPR001650">
    <property type="entry name" value="Helicase_C-like"/>
</dbReference>
<comment type="similarity">
    <text evidence="9">Belongs to the Lhr helicase family. Lhr-Core subfamily.</text>
</comment>
<dbReference type="GO" id="GO:0003677">
    <property type="term" value="F:DNA binding"/>
    <property type="evidence" value="ECO:0007669"/>
    <property type="project" value="UniProtKB-KW"/>
</dbReference>
<evidence type="ECO:0000256" key="8">
    <source>
        <dbReference type="ARBA" id="ARBA00023235"/>
    </source>
</evidence>
<keyword evidence="5" id="KW-0067">ATP-binding</keyword>
<dbReference type="InterPro" id="IPR027417">
    <property type="entry name" value="P-loop_NTPase"/>
</dbReference>
<dbReference type="Proteomes" id="UP000266273">
    <property type="component" value="Unassembled WGS sequence"/>
</dbReference>
<accession>A0A397Q4Q2</accession>
<dbReference type="Gene3D" id="3.40.50.300">
    <property type="entry name" value="P-loop containing nucleotide triphosphate hydrolases"/>
    <property type="match status" value="2"/>
</dbReference>
<evidence type="ECO:0000256" key="9">
    <source>
        <dbReference type="ARBA" id="ARBA00093467"/>
    </source>
</evidence>
<dbReference type="InterPro" id="IPR013701">
    <property type="entry name" value="Lhr-like_DEAD/DEAH_assoc"/>
</dbReference>
<dbReference type="InterPro" id="IPR014001">
    <property type="entry name" value="Helicase_ATP-bd"/>
</dbReference>
<evidence type="ECO:0000256" key="7">
    <source>
        <dbReference type="ARBA" id="ARBA00023204"/>
    </source>
</evidence>
<dbReference type="NCBIfam" id="TIGR04121">
    <property type="entry name" value="DEXH_lig_assoc"/>
    <property type="match status" value="1"/>
</dbReference>
<keyword evidence="6" id="KW-0238">DNA-binding</keyword>
<feature type="region of interest" description="Disordered" evidence="10">
    <location>
        <begin position="96"/>
        <end position="120"/>
    </location>
</feature>
<dbReference type="Pfam" id="PF08494">
    <property type="entry name" value="DEAD_assoc"/>
    <property type="match status" value="1"/>
</dbReference>
<dbReference type="AlphaFoldDB" id="A0A397Q4Q2"/>
<organism evidence="13 14">
    <name type="scientific">Dichotomicrobium thermohalophilum</name>
    <dbReference type="NCBI Taxonomy" id="933063"/>
    <lineage>
        <taxon>Bacteria</taxon>
        <taxon>Pseudomonadati</taxon>
        <taxon>Pseudomonadota</taxon>
        <taxon>Alphaproteobacteria</taxon>
        <taxon>Hyphomicrobiales</taxon>
        <taxon>Hyphomicrobiaceae</taxon>
        <taxon>Dichotomicrobium</taxon>
    </lineage>
</organism>